<organism evidence="2 3">
    <name type="scientific">Dipteronia dyeriana</name>
    <dbReference type="NCBI Taxonomy" id="168575"/>
    <lineage>
        <taxon>Eukaryota</taxon>
        <taxon>Viridiplantae</taxon>
        <taxon>Streptophyta</taxon>
        <taxon>Embryophyta</taxon>
        <taxon>Tracheophyta</taxon>
        <taxon>Spermatophyta</taxon>
        <taxon>Magnoliopsida</taxon>
        <taxon>eudicotyledons</taxon>
        <taxon>Gunneridae</taxon>
        <taxon>Pentapetalae</taxon>
        <taxon>rosids</taxon>
        <taxon>malvids</taxon>
        <taxon>Sapindales</taxon>
        <taxon>Sapindaceae</taxon>
        <taxon>Hippocastanoideae</taxon>
        <taxon>Acereae</taxon>
        <taxon>Dipteronia</taxon>
    </lineage>
</organism>
<dbReference type="Proteomes" id="UP001280121">
    <property type="component" value="Unassembled WGS sequence"/>
</dbReference>
<dbReference type="AlphaFoldDB" id="A0AAD9X4H9"/>
<name>A0AAD9X4H9_9ROSI</name>
<feature type="domain" description="Reverse transcriptase zinc-binding" evidence="1">
    <location>
        <begin position="8"/>
        <end position="56"/>
    </location>
</feature>
<dbReference type="EMBL" id="JANJYI010000004">
    <property type="protein sequence ID" value="KAK2652522.1"/>
    <property type="molecule type" value="Genomic_DNA"/>
</dbReference>
<accession>A0AAD9X4H9</accession>
<protein>
    <recommendedName>
        <fullName evidence="1">Reverse transcriptase zinc-binding domain-containing protein</fullName>
    </recommendedName>
</protein>
<keyword evidence="3" id="KW-1185">Reference proteome</keyword>
<evidence type="ECO:0000313" key="3">
    <source>
        <dbReference type="Proteomes" id="UP001280121"/>
    </source>
</evidence>
<dbReference type="InterPro" id="IPR026960">
    <property type="entry name" value="RVT-Znf"/>
</dbReference>
<evidence type="ECO:0000259" key="1">
    <source>
        <dbReference type="Pfam" id="PF13966"/>
    </source>
</evidence>
<proteinExistence type="predicted"/>
<reference evidence="2" key="1">
    <citation type="journal article" date="2023" name="Plant J.">
        <title>Genome sequences and population genomics provide insights into the demographic history, inbreeding, and mutation load of two 'living fossil' tree species of Dipteronia.</title>
        <authorList>
            <person name="Feng Y."/>
            <person name="Comes H.P."/>
            <person name="Chen J."/>
            <person name="Zhu S."/>
            <person name="Lu R."/>
            <person name="Zhang X."/>
            <person name="Li P."/>
            <person name="Qiu J."/>
            <person name="Olsen K.M."/>
            <person name="Qiu Y."/>
        </authorList>
    </citation>
    <scope>NUCLEOTIDE SEQUENCE</scope>
    <source>
        <strain evidence="2">KIB01</strain>
    </source>
</reference>
<dbReference type="Pfam" id="PF13966">
    <property type="entry name" value="zf-RVT"/>
    <property type="match status" value="1"/>
</dbReference>
<sequence>MTSDGYTFSFLWERLLTEDSLSRSGFQLASHCSICGASSESVYHPLLHCPLAVTLWKTVFSAFQRRVSTKPWQSFLLQAMSVAFSEQVRILWKATIHTMI</sequence>
<evidence type="ECO:0000313" key="2">
    <source>
        <dbReference type="EMBL" id="KAK2652522.1"/>
    </source>
</evidence>
<comment type="caution">
    <text evidence="2">The sequence shown here is derived from an EMBL/GenBank/DDBJ whole genome shotgun (WGS) entry which is preliminary data.</text>
</comment>
<gene>
    <name evidence="2" type="ORF">Ddye_012378</name>
</gene>